<protein>
    <submittedName>
        <fullName evidence="1">Uncharacterized protein</fullName>
    </submittedName>
</protein>
<dbReference type="KEGG" id="ptq:P700755_000953"/>
<evidence type="ECO:0000313" key="2">
    <source>
        <dbReference type="Proteomes" id="UP000008514"/>
    </source>
</evidence>
<dbReference type="HOGENOM" id="CLU_1433388_0_0_10"/>
<dbReference type="EMBL" id="CP003879">
    <property type="protein sequence ID" value="AFU67927.1"/>
    <property type="molecule type" value="Genomic_DNA"/>
</dbReference>
<dbReference type="Proteomes" id="UP000008514">
    <property type="component" value="Chromosome"/>
</dbReference>
<dbReference type="RefSeq" id="WP_015023540.1">
    <property type="nucleotide sequence ID" value="NC_018721.1"/>
</dbReference>
<gene>
    <name evidence="1" type="ordered locus">P700755_000953</name>
</gene>
<keyword evidence="2" id="KW-1185">Reference proteome</keyword>
<name>K4IBE9_PSYTT</name>
<reference evidence="1" key="2">
    <citation type="submission" date="2012-09" db="EMBL/GenBank/DDBJ databases">
        <title>The complete sequence of Psychroflexus torquis an extreme psychrophile from sea-ice that is stimulated by light.</title>
        <authorList>
            <person name="Feng S."/>
            <person name="Powell S.M."/>
            <person name="Bowman J.P."/>
        </authorList>
    </citation>
    <scope>NUCLEOTIDE SEQUENCE [LARGE SCALE GENOMIC DNA]</scope>
    <source>
        <strain evidence="1">ATCC 700755</strain>
    </source>
</reference>
<sequence length="189" mass="22470">MIDEIYFKDDGKVNITAASVGISKRRWICANQSEIGNKPYFELMSKNRFDLLPIISKEEVKEYFIIKKPNDFTEIERKKIIFEDTLDLNTNIRNVIDNFSTKKRTFYFLTFRKEITGLITIGNLNRRQVQIYIFQHLCDLERTLGDFLNSKLNHDEIIEWIKGKSNPKKENDKYSEIIELYENLTKLDL</sequence>
<organism evidence="1 2">
    <name type="scientific">Psychroflexus torquis (strain ATCC 700755 / CIP 106069 / ACAM 623)</name>
    <dbReference type="NCBI Taxonomy" id="313595"/>
    <lineage>
        <taxon>Bacteria</taxon>
        <taxon>Pseudomonadati</taxon>
        <taxon>Bacteroidota</taxon>
        <taxon>Flavobacteriia</taxon>
        <taxon>Flavobacteriales</taxon>
        <taxon>Flavobacteriaceae</taxon>
        <taxon>Psychroflexus</taxon>
    </lineage>
</organism>
<proteinExistence type="predicted"/>
<accession>K4IBE9</accession>
<dbReference type="eggNOG" id="ENOG502ZHIN">
    <property type="taxonomic scope" value="Bacteria"/>
</dbReference>
<evidence type="ECO:0000313" key="1">
    <source>
        <dbReference type="EMBL" id="AFU67927.1"/>
    </source>
</evidence>
<dbReference type="OrthoDB" id="1492123at2"/>
<reference evidence="1" key="1">
    <citation type="submission" date="2006-03" db="EMBL/GenBank/DDBJ databases">
        <authorList>
            <person name="Bowman J."/>
            <person name="Ferriera S."/>
            <person name="Johnson J."/>
            <person name="Kravitz S."/>
            <person name="Halpern A."/>
            <person name="Remington K."/>
            <person name="Beeson K."/>
            <person name="Tran B."/>
            <person name="Rogers Y.-H."/>
            <person name="Friedman R."/>
            <person name="Venter J.C."/>
        </authorList>
    </citation>
    <scope>NUCLEOTIDE SEQUENCE [LARGE SCALE GENOMIC DNA]</scope>
    <source>
        <strain evidence="1">ATCC 700755</strain>
    </source>
</reference>
<dbReference type="AlphaFoldDB" id="K4IBE9"/>